<name>A0ABV8TCC7_9ACTN</name>
<dbReference type="Proteomes" id="UP001595824">
    <property type="component" value="Unassembled WGS sequence"/>
</dbReference>
<organism evidence="1 2">
    <name type="scientific">Streptomyces andamanensis</name>
    <dbReference type="NCBI Taxonomy" id="1565035"/>
    <lineage>
        <taxon>Bacteria</taxon>
        <taxon>Bacillati</taxon>
        <taxon>Actinomycetota</taxon>
        <taxon>Actinomycetes</taxon>
        <taxon>Kitasatosporales</taxon>
        <taxon>Streptomycetaceae</taxon>
        <taxon>Streptomyces</taxon>
    </lineage>
</organism>
<gene>
    <name evidence="1" type="ORF">ACFPC0_10560</name>
</gene>
<dbReference type="RefSeq" id="WP_381738401.1">
    <property type="nucleotide sequence ID" value="NZ_JBHSDP010000011.1"/>
</dbReference>
<accession>A0ABV8TCC7</accession>
<comment type="caution">
    <text evidence="1">The sequence shown here is derived from an EMBL/GenBank/DDBJ whole genome shotgun (WGS) entry which is preliminary data.</text>
</comment>
<proteinExistence type="predicted"/>
<evidence type="ECO:0008006" key="3">
    <source>
        <dbReference type="Google" id="ProtNLM"/>
    </source>
</evidence>
<reference evidence="2" key="1">
    <citation type="journal article" date="2019" name="Int. J. Syst. Evol. Microbiol.">
        <title>The Global Catalogue of Microorganisms (GCM) 10K type strain sequencing project: providing services to taxonomists for standard genome sequencing and annotation.</title>
        <authorList>
            <consortium name="The Broad Institute Genomics Platform"/>
            <consortium name="The Broad Institute Genome Sequencing Center for Infectious Disease"/>
            <person name="Wu L."/>
            <person name="Ma J."/>
        </authorList>
    </citation>
    <scope>NUCLEOTIDE SEQUENCE [LARGE SCALE GENOMIC DNA]</scope>
    <source>
        <strain evidence="2">PCU 347</strain>
    </source>
</reference>
<dbReference type="EMBL" id="JBHSDP010000011">
    <property type="protein sequence ID" value="MFC4328266.1"/>
    <property type="molecule type" value="Genomic_DNA"/>
</dbReference>
<protein>
    <recommendedName>
        <fullName evidence="3">SAV-6107-like HEPN domain-containing protein</fullName>
    </recommendedName>
</protein>
<evidence type="ECO:0000313" key="2">
    <source>
        <dbReference type="Proteomes" id="UP001595824"/>
    </source>
</evidence>
<sequence length="96" mass="10328">MGVSLIRQPRPPGQPADGTRLLVHLCALHGQSLRRRAETASPLQAERALTEYGAAAALEQAAQHWADGDIRAARAWMAAAENALSAALLPVPWRQQ</sequence>
<keyword evidence="2" id="KW-1185">Reference proteome</keyword>
<evidence type="ECO:0000313" key="1">
    <source>
        <dbReference type="EMBL" id="MFC4328266.1"/>
    </source>
</evidence>